<proteinExistence type="predicted"/>
<dbReference type="Pfam" id="PF01152">
    <property type="entry name" value="Bac_globin"/>
    <property type="match status" value="1"/>
</dbReference>
<dbReference type="GO" id="GO:0046872">
    <property type="term" value="F:metal ion binding"/>
    <property type="evidence" value="ECO:0007669"/>
    <property type="project" value="UniProtKB-KW"/>
</dbReference>
<evidence type="ECO:0000256" key="4">
    <source>
        <dbReference type="ARBA" id="ARBA00023004"/>
    </source>
</evidence>
<dbReference type="InterPro" id="IPR012292">
    <property type="entry name" value="Globin/Proto"/>
</dbReference>
<gene>
    <name evidence="6" type="ORF">CBM2587_B90299</name>
</gene>
<feature type="binding site" description="distal binding residue" evidence="5">
    <location>
        <position position="60"/>
    </location>
    <ligand>
        <name>heme</name>
        <dbReference type="ChEBI" id="CHEBI:30413"/>
    </ligand>
    <ligandPart>
        <name>Fe</name>
        <dbReference type="ChEBI" id="CHEBI:18248"/>
    </ligandPart>
</feature>
<reference evidence="6 7" key="1">
    <citation type="submission" date="2018-01" db="EMBL/GenBank/DDBJ databases">
        <authorList>
            <person name="Clerissi C."/>
        </authorList>
    </citation>
    <scope>NUCLEOTIDE SEQUENCE [LARGE SCALE GENOMIC DNA]</scope>
    <source>
        <strain evidence="6">Cupriavidus sp. LMG 19464</strain>
    </source>
</reference>
<dbReference type="Gene3D" id="1.10.490.10">
    <property type="entry name" value="Globins"/>
    <property type="match status" value="1"/>
</dbReference>
<sequence>MPAITAVVDDFVGNVATDTRINARFANANIPRLKTRLVEQICAGSGGPCTYGGLDMKTAHAGMAITNAEFDALVDDLVKSLNKFKVPEREQKELLGILGPMRKDIVSR</sequence>
<dbReference type="EMBL" id="OFSQ01000038">
    <property type="protein sequence ID" value="SOY67849.1"/>
    <property type="molecule type" value="Genomic_DNA"/>
</dbReference>
<evidence type="ECO:0000256" key="3">
    <source>
        <dbReference type="ARBA" id="ARBA00022723"/>
    </source>
</evidence>
<comment type="caution">
    <text evidence="6">The sequence shown here is derived from an EMBL/GenBank/DDBJ whole genome shotgun (WGS) entry which is preliminary data.</text>
</comment>
<dbReference type="AlphaFoldDB" id="A0A976A8A8"/>
<keyword evidence="2 5" id="KW-0349">Heme</keyword>
<dbReference type="InterPro" id="IPR001486">
    <property type="entry name" value="Hemoglobin_trunc"/>
</dbReference>
<evidence type="ECO:0000256" key="1">
    <source>
        <dbReference type="ARBA" id="ARBA00022448"/>
    </source>
</evidence>
<accession>A0A976A8A8</accession>
<dbReference type="GO" id="GO:0020037">
    <property type="term" value="F:heme binding"/>
    <property type="evidence" value="ECO:0007669"/>
    <property type="project" value="InterPro"/>
</dbReference>
<dbReference type="InterPro" id="IPR009050">
    <property type="entry name" value="Globin-like_sf"/>
</dbReference>
<dbReference type="SUPFAM" id="SSF46458">
    <property type="entry name" value="Globin-like"/>
    <property type="match status" value="1"/>
</dbReference>
<dbReference type="Proteomes" id="UP000256780">
    <property type="component" value="Chromosome CBM2587_b"/>
</dbReference>
<evidence type="ECO:0000313" key="7">
    <source>
        <dbReference type="Proteomes" id="UP000256780"/>
    </source>
</evidence>
<organism evidence="6 7">
    <name type="scientific">Cupriavidus taiwanensis</name>
    <dbReference type="NCBI Taxonomy" id="164546"/>
    <lineage>
        <taxon>Bacteria</taxon>
        <taxon>Pseudomonadati</taxon>
        <taxon>Pseudomonadota</taxon>
        <taxon>Betaproteobacteria</taxon>
        <taxon>Burkholderiales</taxon>
        <taxon>Burkholderiaceae</taxon>
        <taxon>Cupriavidus</taxon>
    </lineage>
</organism>
<keyword evidence="3 5" id="KW-0479">Metal-binding</keyword>
<dbReference type="CDD" id="cd00454">
    <property type="entry name" value="TrHb1_N"/>
    <property type="match status" value="1"/>
</dbReference>
<keyword evidence="1" id="KW-0813">Transport</keyword>
<evidence type="ECO:0000313" key="6">
    <source>
        <dbReference type="EMBL" id="SOY67849.1"/>
    </source>
</evidence>
<protein>
    <submittedName>
        <fullName evidence="6">Hemin transporter</fullName>
    </submittedName>
</protein>
<keyword evidence="4 5" id="KW-0408">Iron</keyword>
<dbReference type="GO" id="GO:0019825">
    <property type="term" value="F:oxygen binding"/>
    <property type="evidence" value="ECO:0007669"/>
    <property type="project" value="InterPro"/>
</dbReference>
<evidence type="ECO:0000256" key="2">
    <source>
        <dbReference type="ARBA" id="ARBA00022617"/>
    </source>
</evidence>
<evidence type="ECO:0000256" key="5">
    <source>
        <dbReference type="PIRSR" id="PIRSR601486-1"/>
    </source>
</evidence>
<name>A0A976A8A8_9BURK</name>